<evidence type="ECO:0000256" key="6">
    <source>
        <dbReference type="ARBA" id="ARBA00022801"/>
    </source>
</evidence>
<evidence type="ECO:0000256" key="1">
    <source>
        <dbReference type="ARBA" id="ARBA00004434"/>
    </source>
</evidence>
<feature type="compositionally biased region" description="Low complexity" evidence="12">
    <location>
        <begin position="211"/>
        <end position="225"/>
    </location>
</feature>
<evidence type="ECO:0000256" key="11">
    <source>
        <dbReference type="ARBA" id="ARBA00048778"/>
    </source>
</evidence>
<dbReference type="PANTHER" id="PTHR23070">
    <property type="entry name" value="BCS1 AAA-TYPE ATPASE"/>
    <property type="match status" value="1"/>
</dbReference>
<dbReference type="GO" id="GO:0005743">
    <property type="term" value="C:mitochondrial inner membrane"/>
    <property type="evidence" value="ECO:0007669"/>
    <property type="project" value="UniProtKB-SubCell"/>
</dbReference>
<comment type="subcellular location">
    <subcellularLocation>
        <location evidence="1">Mitochondrion inner membrane</location>
        <topology evidence="1">Single-pass membrane protein</topology>
    </subcellularLocation>
</comment>
<dbReference type="RefSeq" id="XP_018005684.1">
    <property type="nucleotide sequence ID" value="XM_018149606.1"/>
</dbReference>
<keyword evidence="15" id="KW-1185">Reference proteome</keyword>
<keyword evidence="8" id="KW-1133">Transmembrane helix</keyword>
<feature type="compositionally biased region" description="Acidic residues" evidence="12">
    <location>
        <begin position="676"/>
        <end position="686"/>
    </location>
</feature>
<feature type="region of interest" description="Disordered" evidence="12">
    <location>
        <begin position="619"/>
        <end position="707"/>
    </location>
</feature>
<accession>A0A0N0NS12</accession>
<feature type="region of interest" description="Disordered" evidence="12">
    <location>
        <begin position="198"/>
        <end position="225"/>
    </location>
</feature>
<dbReference type="AlphaFoldDB" id="A0A0N0NS12"/>
<evidence type="ECO:0000256" key="9">
    <source>
        <dbReference type="ARBA" id="ARBA00023128"/>
    </source>
</evidence>
<evidence type="ECO:0000256" key="12">
    <source>
        <dbReference type="SAM" id="MobiDB-lite"/>
    </source>
</evidence>
<dbReference type="SUPFAM" id="SSF52540">
    <property type="entry name" value="P-loop containing nucleoside triphosphate hydrolases"/>
    <property type="match status" value="1"/>
</dbReference>
<dbReference type="SMART" id="SM00382">
    <property type="entry name" value="AAA"/>
    <property type="match status" value="1"/>
</dbReference>
<dbReference type="InterPro" id="IPR027417">
    <property type="entry name" value="P-loop_NTPase"/>
</dbReference>
<gene>
    <name evidence="14" type="ORF">AB675_909</name>
</gene>
<dbReference type="Pfam" id="PF08740">
    <property type="entry name" value="BCS1_N"/>
    <property type="match status" value="1"/>
</dbReference>
<dbReference type="GO" id="GO:0016887">
    <property type="term" value="F:ATP hydrolysis activity"/>
    <property type="evidence" value="ECO:0007669"/>
    <property type="project" value="InterPro"/>
</dbReference>
<feature type="compositionally biased region" description="Basic and acidic residues" evidence="12">
    <location>
        <begin position="660"/>
        <end position="675"/>
    </location>
</feature>
<dbReference type="GO" id="GO:0005524">
    <property type="term" value="F:ATP binding"/>
    <property type="evidence" value="ECO:0007669"/>
    <property type="project" value="UniProtKB-KW"/>
</dbReference>
<evidence type="ECO:0000256" key="4">
    <source>
        <dbReference type="ARBA" id="ARBA00022741"/>
    </source>
</evidence>
<dbReference type="STRING" id="1664694.A0A0N0NS12"/>
<evidence type="ECO:0000256" key="7">
    <source>
        <dbReference type="ARBA" id="ARBA00022840"/>
    </source>
</evidence>
<organism evidence="14 15">
    <name type="scientific">Cyphellophora attinorum</name>
    <dbReference type="NCBI Taxonomy" id="1664694"/>
    <lineage>
        <taxon>Eukaryota</taxon>
        <taxon>Fungi</taxon>
        <taxon>Dikarya</taxon>
        <taxon>Ascomycota</taxon>
        <taxon>Pezizomycotina</taxon>
        <taxon>Eurotiomycetes</taxon>
        <taxon>Chaetothyriomycetidae</taxon>
        <taxon>Chaetothyriales</taxon>
        <taxon>Cyphellophoraceae</taxon>
        <taxon>Cyphellophora</taxon>
    </lineage>
</organism>
<protein>
    <submittedName>
        <fullName evidence="14">Putative mitochondrial chaperone BCS1-A</fullName>
    </submittedName>
</protein>
<keyword evidence="6" id="KW-0378">Hydrolase</keyword>
<evidence type="ECO:0000256" key="2">
    <source>
        <dbReference type="ARBA" id="ARBA00007448"/>
    </source>
</evidence>
<evidence type="ECO:0000256" key="5">
    <source>
        <dbReference type="ARBA" id="ARBA00022792"/>
    </source>
</evidence>
<comment type="catalytic activity">
    <reaction evidence="11">
        <text>ATP + H2O = ADP + phosphate + H(+)</text>
        <dbReference type="Rhea" id="RHEA:13065"/>
        <dbReference type="ChEBI" id="CHEBI:15377"/>
        <dbReference type="ChEBI" id="CHEBI:15378"/>
        <dbReference type="ChEBI" id="CHEBI:30616"/>
        <dbReference type="ChEBI" id="CHEBI:43474"/>
        <dbReference type="ChEBI" id="CHEBI:456216"/>
    </reaction>
    <physiologicalReaction direction="left-to-right" evidence="11">
        <dbReference type="Rhea" id="RHEA:13066"/>
    </physiologicalReaction>
</comment>
<dbReference type="InterPro" id="IPR014851">
    <property type="entry name" value="BCS1_N"/>
</dbReference>
<dbReference type="InterPro" id="IPR003959">
    <property type="entry name" value="ATPase_AAA_core"/>
</dbReference>
<feature type="region of interest" description="Disordered" evidence="12">
    <location>
        <begin position="146"/>
        <end position="174"/>
    </location>
</feature>
<dbReference type="InterPro" id="IPR003593">
    <property type="entry name" value="AAA+_ATPase"/>
</dbReference>
<name>A0A0N0NS12_9EURO</name>
<dbReference type="InterPro" id="IPR050747">
    <property type="entry name" value="Mitochondrial_chaperone_BCS1"/>
</dbReference>
<evidence type="ECO:0000259" key="13">
    <source>
        <dbReference type="SMART" id="SM00382"/>
    </source>
</evidence>
<evidence type="ECO:0000256" key="3">
    <source>
        <dbReference type="ARBA" id="ARBA00022692"/>
    </source>
</evidence>
<dbReference type="EMBL" id="LFJN01000001">
    <property type="protein sequence ID" value="KPI45721.1"/>
    <property type="molecule type" value="Genomic_DNA"/>
</dbReference>
<feature type="domain" description="AAA+ ATPase" evidence="13">
    <location>
        <begin position="541"/>
        <end position="759"/>
    </location>
</feature>
<feature type="compositionally biased region" description="Acidic residues" evidence="12">
    <location>
        <begin position="693"/>
        <end position="702"/>
    </location>
</feature>
<evidence type="ECO:0000256" key="10">
    <source>
        <dbReference type="ARBA" id="ARBA00023136"/>
    </source>
</evidence>
<comment type="similarity">
    <text evidence="2">Belongs to the AAA ATPase family. BCS1 subfamily.</text>
</comment>
<feature type="region of interest" description="Disordered" evidence="12">
    <location>
        <begin position="395"/>
        <end position="417"/>
    </location>
</feature>
<evidence type="ECO:0000313" key="15">
    <source>
        <dbReference type="Proteomes" id="UP000038010"/>
    </source>
</evidence>
<keyword evidence="9" id="KW-0496">Mitochondrion</keyword>
<evidence type="ECO:0000313" key="14">
    <source>
        <dbReference type="EMBL" id="KPI45721.1"/>
    </source>
</evidence>
<dbReference type="Pfam" id="PF00004">
    <property type="entry name" value="AAA"/>
    <property type="match status" value="2"/>
</dbReference>
<proteinExistence type="inferred from homology"/>
<reference evidence="14 15" key="1">
    <citation type="submission" date="2015-06" db="EMBL/GenBank/DDBJ databases">
        <title>Draft genome of the ant-associated black yeast Phialophora attae CBS 131958.</title>
        <authorList>
            <person name="Moreno L.F."/>
            <person name="Stielow B.J."/>
            <person name="de Hoog S."/>
            <person name="Vicente V.A."/>
            <person name="Weiss V.A."/>
            <person name="de Vries M."/>
            <person name="Cruz L.M."/>
            <person name="Souza E.M."/>
        </authorList>
    </citation>
    <scope>NUCLEOTIDE SEQUENCE [LARGE SCALE GENOMIC DNA]</scope>
    <source>
        <strain evidence="14 15">CBS 131958</strain>
    </source>
</reference>
<dbReference type="InterPro" id="IPR057495">
    <property type="entry name" value="AAA_lid_BCS1"/>
</dbReference>
<keyword evidence="5" id="KW-0999">Mitochondrion inner membrane</keyword>
<dbReference type="VEuPathDB" id="FungiDB:AB675_909"/>
<keyword evidence="4" id="KW-0547">Nucleotide-binding</keyword>
<feature type="compositionally biased region" description="Polar residues" evidence="12">
    <location>
        <begin position="628"/>
        <end position="643"/>
    </location>
</feature>
<evidence type="ECO:0000256" key="8">
    <source>
        <dbReference type="ARBA" id="ARBA00022989"/>
    </source>
</evidence>
<dbReference type="GeneID" id="28741475"/>
<comment type="caution">
    <text evidence="14">The sequence shown here is derived from an EMBL/GenBank/DDBJ whole genome shotgun (WGS) entry which is preliminary data.</text>
</comment>
<sequence length="893" mass="100440">MPAPQRSVCDLRWLKPASSAIFRDVSLDTLTRIDPRSEEFNDACISLVASSSTLGCFIAISITQRAFNMAGFLSQLAGKIDWDAAAHGTADYISDVANHIDTTAAKEKMLASETNKEYKDISNQSIQAITREVTERVLLDLDSRYMSTTSSPRSSFLDRRTPFYPNGDSPTKESLRLVGSDSKALAENDLSCVLYSRPGEDPRSACPPDASTPTTNTPSISGSSSTSALSLITHQSTSAGRMAPPLNPRFMNPSEGSSSLKRFFMLFLRRYACKSGYAMVQDTFGSEVAALARLWSTFSNVINVIALIRDIFRFVGSMNSSLSQIPGKILESVKTNHMVRMRTYLGTELATNALEWIKAAKKKKGSDLSRIDRAKLFLMRKALARPCRFFTASTHEGDEHDASEQDADKDNGKKDDEKRGKLRIDEREYVTDFFIYRGKLILFEESESENENNVLDFFCLDKSTKVLEDWLEEVNKSAQQKGKVRIFTYSGGTSWTLLKSKIQRAVENVWMEDDLRADILSEITAYYEEDEAVARSLGIPWRKGYLFHGKPGTGKTTLAYALAGHFGMRVHVLSLTHPNLDDEMLLKLGEALGEKDLLLLEDIDCVGLSRQRTAPIVNSRSKHDIRSVQLSMRSQYPEKSSNTQRRQHAHQRRIAQLSHKPGDKGAYRRWQRDQLLDENAESESGYDEGSWHEEEEEQEEEPSQSPNRVTLAGLLNMLDSGRAPEGHIVVMTTNHKDVLDDALIRHGRVSRQIEFKYITKSIAKQMFTKMYDVKSRKAVNYSGAQIPFLAEDFARNCPEGVLSPAAIQDFIFARKQNPKRAVDEIKQWAAARRERRLRREAMPCMMKPLSRLSMDLEKCEAGAKIKLPRLQSNSHSEMTHVSFPGKQGFSAVT</sequence>
<keyword evidence="10" id="KW-0472">Membrane</keyword>
<keyword evidence="3" id="KW-0812">Transmembrane</keyword>
<dbReference type="OrthoDB" id="10251412at2759"/>
<dbReference type="Pfam" id="PF25426">
    <property type="entry name" value="AAA_lid_BCS1"/>
    <property type="match status" value="1"/>
</dbReference>
<dbReference type="Proteomes" id="UP000038010">
    <property type="component" value="Unassembled WGS sequence"/>
</dbReference>
<keyword evidence="7" id="KW-0067">ATP-binding</keyword>
<dbReference type="Gene3D" id="3.40.50.300">
    <property type="entry name" value="P-loop containing nucleotide triphosphate hydrolases"/>
    <property type="match status" value="1"/>
</dbReference>